<sequence length="816" mass="83005">MVQTSRDCVWEWHEVKHRRRGRRGCGRAVAEAPLAPVPVSTGAPERRISLRSPPEKPPAAVAKEVPEGVVATPEDGGRSVVERDGWVLVVDRTFVSAVPRDVLEPQKLTHSQSAPGDLEGCLRGRHLPQGLVEGCPQRHQVLALARLEPGAALQLPRRATADVAALGAGDDTATEDQERENCQEPAGEVEADHQEASAVEDPPVAEASPPEGVTPEAPGLAEVPCPAEAPEEPEERPDPGEQAVGSHTIATQTDPVEATSTGPSAGKLLRRARRKARLRRAQEANVGQEDPCHAEAIASDAQPCASSRSVAVAAAEAGELGLLCRSCVEGGGVDKETMRQLLCVIRQRSGKSSPSSRGHGTAAHPGERPEPPVNPAGEGPSAAAPPAASPAAAAAARGTAKGRAGLRITELTLSRYALPTSESPFALHPHSAGGAAEHRSAIAREPQEKATSSRLPPEQMKAPRAPAFEAEAFAEGGTCGSGSASSRCGSSGTPGVGGVPGPGAASIQSAAAEKARTLLRAQMHGMTEGTREDRREEGEHPPATGGRSTSSRPAGLQSVVSERAMTLLKGEMHRMIAETEVPSFAVSSRHALSKPLLSCVAGLAAAPAAPAAAAAAAAGAGAGAAGAAAAAAARPAEASAAAEQACTTPSSTMLLCDDDNAAMSLLSTRQWQAKSKPLTLMSKARSKAAAAKDATAAAAAPAVQESAKGSRLPKEAVGGGTAAAARVGQPPALGPTGRHVRELLLARMRSAAVDDGGAAPQTTPRARLEAAGASPACPTPVLVSKQGGLRIFELPLGRGTASKPAGKSCLAPDVQP</sequence>
<feature type="region of interest" description="Disordered" evidence="1">
    <location>
        <begin position="754"/>
        <end position="778"/>
    </location>
</feature>
<feature type="region of interest" description="Disordered" evidence="1">
    <location>
        <begin position="797"/>
        <end position="816"/>
    </location>
</feature>
<proteinExistence type="predicted"/>
<evidence type="ECO:0000256" key="1">
    <source>
        <dbReference type="SAM" id="MobiDB-lite"/>
    </source>
</evidence>
<gene>
    <name evidence="2" type="ORF">AMON00008_LOCUS18922</name>
</gene>
<feature type="compositionally biased region" description="Polar residues" evidence="1">
    <location>
        <begin position="248"/>
        <end position="263"/>
    </location>
</feature>
<feature type="region of interest" description="Disordered" evidence="1">
    <location>
        <begin position="702"/>
        <end position="736"/>
    </location>
</feature>
<feature type="compositionally biased region" description="Low complexity" evidence="1">
    <location>
        <begin position="375"/>
        <end position="396"/>
    </location>
</feature>
<feature type="region of interest" description="Disordered" evidence="1">
    <location>
        <begin position="476"/>
        <end position="510"/>
    </location>
</feature>
<dbReference type="EMBL" id="HBNR01027878">
    <property type="protein sequence ID" value="CAE4580709.1"/>
    <property type="molecule type" value="Transcribed_RNA"/>
</dbReference>
<organism evidence="2">
    <name type="scientific">Alexandrium monilatum</name>
    <dbReference type="NCBI Taxonomy" id="311494"/>
    <lineage>
        <taxon>Eukaryota</taxon>
        <taxon>Sar</taxon>
        <taxon>Alveolata</taxon>
        <taxon>Dinophyceae</taxon>
        <taxon>Gonyaulacales</taxon>
        <taxon>Pyrocystaceae</taxon>
        <taxon>Alexandrium</taxon>
    </lineage>
</organism>
<protein>
    <submittedName>
        <fullName evidence="2">Uncharacterized protein</fullName>
    </submittedName>
</protein>
<feature type="region of interest" description="Disordered" evidence="1">
    <location>
        <begin position="37"/>
        <end position="60"/>
    </location>
</feature>
<feature type="compositionally biased region" description="Gly residues" evidence="1">
    <location>
        <begin position="492"/>
        <end position="501"/>
    </location>
</feature>
<name>A0A7S4UZ59_9DINO</name>
<feature type="compositionally biased region" description="Basic and acidic residues" evidence="1">
    <location>
        <begin position="436"/>
        <end position="448"/>
    </location>
</feature>
<dbReference type="AlphaFoldDB" id="A0A7S4UZ59"/>
<feature type="region of interest" description="Disordered" evidence="1">
    <location>
        <begin position="347"/>
        <end position="396"/>
    </location>
</feature>
<feature type="compositionally biased region" description="Low complexity" evidence="1">
    <location>
        <begin position="476"/>
        <end position="491"/>
    </location>
</feature>
<reference evidence="2" key="1">
    <citation type="submission" date="2021-01" db="EMBL/GenBank/DDBJ databases">
        <authorList>
            <person name="Corre E."/>
            <person name="Pelletier E."/>
            <person name="Niang G."/>
            <person name="Scheremetjew M."/>
            <person name="Finn R."/>
            <person name="Kale V."/>
            <person name="Holt S."/>
            <person name="Cochrane G."/>
            <person name="Meng A."/>
            <person name="Brown T."/>
            <person name="Cohen L."/>
        </authorList>
    </citation>
    <scope>NUCLEOTIDE SEQUENCE</scope>
    <source>
        <strain evidence="2">CCMP3105</strain>
    </source>
</reference>
<feature type="region of interest" description="Disordered" evidence="1">
    <location>
        <begin position="169"/>
        <end position="269"/>
    </location>
</feature>
<feature type="region of interest" description="Disordered" evidence="1">
    <location>
        <begin position="424"/>
        <end position="462"/>
    </location>
</feature>
<feature type="region of interest" description="Disordered" evidence="1">
    <location>
        <begin position="524"/>
        <end position="558"/>
    </location>
</feature>
<evidence type="ECO:0000313" key="2">
    <source>
        <dbReference type="EMBL" id="CAE4580709.1"/>
    </source>
</evidence>
<feature type="compositionally biased region" description="Basic and acidic residues" evidence="1">
    <location>
        <begin position="529"/>
        <end position="540"/>
    </location>
</feature>
<accession>A0A7S4UZ59</accession>